<dbReference type="Pfam" id="PF06974">
    <property type="entry name" value="WS_DGAT_C"/>
    <property type="match status" value="1"/>
</dbReference>
<dbReference type="PANTHER" id="PTHR31650:SF34">
    <property type="entry name" value="O-ACYLTRANSFERASE WSD1-LIKE ISOFORM X1"/>
    <property type="match status" value="1"/>
</dbReference>
<keyword evidence="4" id="KW-1185">Reference proteome</keyword>
<name>A0AA38FYG8_TAXCH</name>
<dbReference type="AlphaFoldDB" id="A0AA38FYG8"/>
<dbReference type="GO" id="GO:0005886">
    <property type="term" value="C:plasma membrane"/>
    <property type="evidence" value="ECO:0007669"/>
    <property type="project" value="TreeGrafter"/>
</dbReference>
<evidence type="ECO:0000313" key="3">
    <source>
        <dbReference type="EMBL" id="KAH9312461.1"/>
    </source>
</evidence>
<gene>
    <name evidence="3" type="ORF">KI387_027496</name>
</gene>
<dbReference type="GO" id="GO:0019432">
    <property type="term" value="P:triglyceride biosynthetic process"/>
    <property type="evidence" value="ECO:0007669"/>
    <property type="project" value="TreeGrafter"/>
</dbReference>
<keyword evidence="1" id="KW-0472">Membrane</keyword>
<keyword evidence="1" id="KW-1133">Transmembrane helix</keyword>
<evidence type="ECO:0000313" key="4">
    <source>
        <dbReference type="Proteomes" id="UP000824469"/>
    </source>
</evidence>
<dbReference type="InterPro" id="IPR045034">
    <property type="entry name" value="O-acyltransferase_WSD1-like"/>
</dbReference>
<dbReference type="PANTHER" id="PTHR31650">
    <property type="entry name" value="O-ACYLTRANSFERASE (WSD1-LIKE) FAMILY PROTEIN"/>
    <property type="match status" value="1"/>
</dbReference>
<dbReference type="EMBL" id="JAHRHJ020000006">
    <property type="protein sequence ID" value="KAH9312461.1"/>
    <property type="molecule type" value="Genomic_DNA"/>
</dbReference>
<feature type="transmembrane region" description="Helical" evidence="1">
    <location>
        <begin position="20"/>
        <end position="39"/>
    </location>
</feature>
<evidence type="ECO:0000256" key="1">
    <source>
        <dbReference type="SAM" id="Phobius"/>
    </source>
</evidence>
<keyword evidence="1" id="KW-0812">Transmembrane</keyword>
<accession>A0AA38FYG8</accession>
<organism evidence="3 4">
    <name type="scientific">Taxus chinensis</name>
    <name type="common">Chinese yew</name>
    <name type="synonym">Taxus wallichiana var. chinensis</name>
    <dbReference type="NCBI Taxonomy" id="29808"/>
    <lineage>
        <taxon>Eukaryota</taxon>
        <taxon>Viridiplantae</taxon>
        <taxon>Streptophyta</taxon>
        <taxon>Embryophyta</taxon>
        <taxon>Tracheophyta</taxon>
        <taxon>Spermatophyta</taxon>
        <taxon>Pinopsida</taxon>
        <taxon>Pinidae</taxon>
        <taxon>Conifers II</taxon>
        <taxon>Cupressales</taxon>
        <taxon>Taxaceae</taxon>
        <taxon>Taxus</taxon>
    </lineage>
</organism>
<dbReference type="InterPro" id="IPR009721">
    <property type="entry name" value="O-acyltransferase_WSD1_C"/>
</dbReference>
<dbReference type="GO" id="GO:0008374">
    <property type="term" value="F:O-acyltransferase activity"/>
    <property type="evidence" value="ECO:0007669"/>
    <property type="project" value="InterPro"/>
</dbReference>
<sequence>MNTRAMSGLKVSQNLSLPFIYVELSAVYRIIFLSFCWTLQSIEEMLKPNSGTPWGNHFGLLQIRIPVADMKSPLDYVRKAKQMIDRKKMSLEALLTSRVLGFLGRQASAACFYKTLANTTLAITNLVGPMEKIAMNGIPIKSFFFLCIRCCL</sequence>
<evidence type="ECO:0000259" key="2">
    <source>
        <dbReference type="Pfam" id="PF06974"/>
    </source>
</evidence>
<dbReference type="Proteomes" id="UP000824469">
    <property type="component" value="Unassembled WGS sequence"/>
</dbReference>
<proteinExistence type="predicted"/>
<feature type="domain" description="O-acyltransferase WSD1 C-terminal" evidence="2">
    <location>
        <begin position="54"/>
        <end position="148"/>
    </location>
</feature>
<comment type="caution">
    <text evidence="3">The sequence shown here is derived from an EMBL/GenBank/DDBJ whole genome shotgun (WGS) entry which is preliminary data.</text>
</comment>
<feature type="non-terminal residue" evidence="3">
    <location>
        <position position="1"/>
    </location>
</feature>
<reference evidence="3 4" key="1">
    <citation type="journal article" date="2021" name="Nat. Plants">
        <title>The Taxus genome provides insights into paclitaxel biosynthesis.</title>
        <authorList>
            <person name="Xiong X."/>
            <person name="Gou J."/>
            <person name="Liao Q."/>
            <person name="Li Y."/>
            <person name="Zhou Q."/>
            <person name="Bi G."/>
            <person name="Li C."/>
            <person name="Du R."/>
            <person name="Wang X."/>
            <person name="Sun T."/>
            <person name="Guo L."/>
            <person name="Liang H."/>
            <person name="Lu P."/>
            <person name="Wu Y."/>
            <person name="Zhang Z."/>
            <person name="Ro D.K."/>
            <person name="Shang Y."/>
            <person name="Huang S."/>
            <person name="Yan J."/>
        </authorList>
    </citation>
    <scope>NUCLEOTIDE SEQUENCE [LARGE SCALE GENOMIC DNA]</scope>
    <source>
        <strain evidence="3">Ta-2019</strain>
    </source>
</reference>
<protein>
    <recommendedName>
        <fullName evidence="2">O-acyltransferase WSD1 C-terminal domain-containing protein</fullName>
    </recommendedName>
</protein>